<name>A0A246WR17_9BURK</name>
<keyword evidence="1" id="KW-0732">Signal</keyword>
<sequence>MKSILFSVMFSLSSLAQAAVVVVPQISGKYSARIQINQCDKYACKGSARVSLFSLETHEKIVEIESEDFSISVSRNSNSNEESFTATDDGDIVIGDFNFDGHDDVAIQNGHNGSYGYASYDVYTYDAKRQVYSLNLELTRLTGGEYLGMFHVDKKRRRLLAYNKAADRAFSSFEFISDVRGVRKTCEKSEIWDMSDSLVKVTVKTLEHNKWLTRERSFSDDLYDFNKMAARGRCAFLNQ</sequence>
<dbReference type="InterPro" id="IPR058087">
    <property type="entry name" value="XAC2610_dom"/>
</dbReference>
<evidence type="ECO:0000313" key="3">
    <source>
        <dbReference type="Proteomes" id="UP000197596"/>
    </source>
</evidence>
<dbReference type="EMBL" id="NJGU01000006">
    <property type="protein sequence ID" value="OWY28814.1"/>
    <property type="molecule type" value="Genomic_DNA"/>
</dbReference>
<dbReference type="AlphaFoldDB" id="A0A246WR17"/>
<proteinExistence type="predicted"/>
<comment type="caution">
    <text evidence="2">The sequence shown here is derived from an EMBL/GenBank/DDBJ whole genome shotgun (WGS) entry which is preliminary data.</text>
</comment>
<dbReference type="Proteomes" id="UP000197596">
    <property type="component" value="Unassembled WGS sequence"/>
</dbReference>
<dbReference type="RefSeq" id="WP_088751295.1">
    <property type="nucleotide sequence ID" value="NZ_NJGU01000006.1"/>
</dbReference>
<organism evidence="2 3">
    <name type="scientific">Herbaspirillum robiniae</name>
    <dbReference type="NCBI Taxonomy" id="2014887"/>
    <lineage>
        <taxon>Bacteria</taxon>
        <taxon>Pseudomonadati</taxon>
        <taxon>Pseudomonadota</taxon>
        <taxon>Betaproteobacteria</taxon>
        <taxon>Burkholderiales</taxon>
        <taxon>Oxalobacteraceae</taxon>
        <taxon>Herbaspirillum</taxon>
    </lineage>
</organism>
<evidence type="ECO:0008006" key="4">
    <source>
        <dbReference type="Google" id="ProtNLM"/>
    </source>
</evidence>
<feature type="signal peptide" evidence="1">
    <location>
        <begin position="1"/>
        <end position="18"/>
    </location>
</feature>
<evidence type="ECO:0000256" key="1">
    <source>
        <dbReference type="SAM" id="SignalP"/>
    </source>
</evidence>
<accession>A0A246WR17</accession>
<reference evidence="2 3" key="1">
    <citation type="submission" date="2017-06" db="EMBL/GenBank/DDBJ databases">
        <title>Herbaspirillum phytohormonus sp. nov., isolated from the root nodule of Robinia pseudoacacia in lead-zinc mine.</title>
        <authorList>
            <person name="Fan M."/>
            <person name="Lin Y."/>
        </authorList>
    </citation>
    <scope>NUCLEOTIDE SEQUENCE [LARGE SCALE GENOMIC DNA]</scope>
    <source>
        <strain evidence="2 3">HZ10</strain>
    </source>
</reference>
<feature type="chain" id="PRO_5012783654" description="VCBS repeat-containing protein" evidence="1">
    <location>
        <begin position="19"/>
        <end position="239"/>
    </location>
</feature>
<evidence type="ECO:0000313" key="2">
    <source>
        <dbReference type="EMBL" id="OWY28814.1"/>
    </source>
</evidence>
<gene>
    <name evidence="2" type="ORF">CEJ42_12625</name>
</gene>
<protein>
    <recommendedName>
        <fullName evidence="4">VCBS repeat-containing protein</fullName>
    </recommendedName>
</protein>
<dbReference type="NCBIfam" id="NF047539">
    <property type="entry name" value="XAC2610_fam"/>
    <property type="match status" value="1"/>
</dbReference>